<proteinExistence type="predicted"/>
<evidence type="ECO:0000313" key="1">
    <source>
        <dbReference type="EMBL" id="KRM45716.1"/>
    </source>
</evidence>
<dbReference type="Proteomes" id="UP000051010">
    <property type="component" value="Unassembled WGS sequence"/>
</dbReference>
<organism evidence="1 2">
    <name type="scientific">Lentilactobacillus parafarraginis DSM 18390 = JCM 14109</name>
    <dbReference type="NCBI Taxonomy" id="1423786"/>
    <lineage>
        <taxon>Bacteria</taxon>
        <taxon>Bacillati</taxon>
        <taxon>Bacillota</taxon>
        <taxon>Bacilli</taxon>
        <taxon>Lactobacillales</taxon>
        <taxon>Lactobacillaceae</taxon>
        <taxon>Lentilactobacillus</taxon>
    </lineage>
</organism>
<evidence type="ECO:0000313" key="2">
    <source>
        <dbReference type="Proteomes" id="UP000051010"/>
    </source>
</evidence>
<reference evidence="1 2" key="1">
    <citation type="journal article" date="2015" name="Genome Announc.">
        <title>Expanding the biotechnology potential of lactobacilli through comparative genomics of 213 strains and associated genera.</title>
        <authorList>
            <person name="Sun Z."/>
            <person name="Harris H.M."/>
            <person name="McCann A."/>
            <person name="Guo C."/>
            <person name="Argimon S."/>
            <person name="Zhang W."/>
            <person name="Yang X."/>
            <person name="Jeffery I.B."/>
            <person name="Cooney J.C."/>
            <person name="Kagawa T.F."/>
            <person name="Liu W."/>
            <person name="Song Y."/>
            <person name="Salvetti E."/>
            <person name="Wrobel A."/>
            <person name="Rasinkangas P."/>
            <person name="Parkhill J."/>
            <person name="Rea M.C."/>
            <person name="O'Sullivan O."/>
            <person name="Ritari J."/>
            <person name="Douillard F.P."/>
            <person name="Paul Ross R."/>
            <person name="Yang R."/>
            <person name="Briner A.E."/>
            <person name="Felis G.E."/>
            <person name="de Vos W.M."/>
            <person name="Barrangou R."/>
            <person name="Klaenhammer T.R."/>
            <person name="Caufield P.W."/>
            <person name="Cui Y."/>
            <person name="Zhang H."/>
            <person name="O'Toole P.W."/>
        </authorList>
    </citation>
    <scope>NUCLEOTIDE SEQUENCE [LARGE SCALE GENOMIC DNA]</scope>
    <source>
        <strain evidence="1 2">DSM 18390</strain>
    </source>
</reference>
<name>A0A0R1YYN4_9LACO</name>
<sequence length="56" mass="5683">MGVKIRFEPNVGNGAQLIPGNAGGVNDHGEAPLSTVNKALINLSLSGVGSKDKPEN</sequence>
<protein>
    <submittedName>
        <fullName evidence="1">Uncharacterized protein</fullName>
    </submittedName>
</protein>
<dbReference type="AlphaFoldDB" id="A0A0R1YYN4"/>
<comment type="caution">
    <text evidence="1">The sequence shown here is derived from an EMBL/GenBank/DDBJ whole genome shotgun (WGS) entry which is preliminary data.</text>
</comment>
<gene>
    <name evidence="1" type="ORF">FD47_GL000902</name>
</gene>
<dbReference type="EMBL" id="AZFZ01000002">
    <property type="protein sequence ID" value="KRM45716.1"/>
    <property type="molecule type" value="Genomic_DNA"/>
</dbReference>
<accession>A0A0R1YYN4</accession>